<name>A0A4P7KZJ3_9GAMM</name>
<dbReference type="InterPro" id="IPR008753">
    <property type="entry name" value="Peptidase_M13_N"/>
</dbReference>
<dbReference type="Gene3D" id="1.10.1380.10">
    <property type="entry name" value="Neutral endopeptidase , domain2"/>
    <property type="match status" value="1"/>
</dbReference>
<dbReference type="AlphaFoldDB" id="A0A4P7KZJ3"/>
<dbReference type="Pfam" id="PF05649">
    <property type="entry name" value="Peptidase_M13_N"/>
    <property type="match status" value="1"/>
</dbReference>
<dbReference type="SUPFAM" id="SSF55486">
    <property type="entry name" value="Metalloproteases ('zincins'), catalytic domain"/>
    <property type="match status" value="1"/>
</dbReference>
<evidence type="ECO:0000313" key="2">
    <source>
        <dbReference type="EMBL" id="QBY41852.1"/>
    </source>
</evidence>
<dbReference type="EMBL" id="CP038613">
    <property type="protein sequence ID" value="QBY41852.1"/>
    <property type="molecule type" value="Genomic_DNA"/>
</dbReference>
<reference evidence="2 3" key="1">
    <citation type="submission" date="2019-03" db="EMBL/GenBank/DDBJ databases">
        <title>Long-read sequencing reveals hyperdense prophage content in a complex bacterial symbiont genome.</title>
        <authorList>
            <person name="Frost C.L."/>
            <person name="Siozios S."/>
            <person name="Nadal-Jimenez P."/>
            <person name="Brockhurst M.A."/>
            <person name="King K.C."/>
            <person name="Darby A.C."/>
            <person name="Hurst G.D.D."/>
        </authorList>
    </citation>
    <scope>NUCLEOTIDE SEQUENCE [LARGE SCALE GENOMIC DNA]</scope>
    <source>
        <strain evidence="2 3">FIN</strain>
    </source>
</reference>
<dbReference type="PROSITE" id="PS51885">
    <property type="entry name" value="NEPRILYSIN"/>
    <property type="match status" value="1"/>
</dbReference>
<dbReference type="GO" id="GO:0006508">
    <property type="term" value="P:proteolysis"/>
    <property type="evidence" value="ECO:0007669"/>
    <property type="project" value="InterPro"/>
</dbReference>
<protein>
    <submittedName>
        <fullName evidence="2">Peptidase family M13</fullName>
    </submittedName>
</protein>
<proteinExistence type="predicted"/>
<dbReference type="KEGG" id="ans:ArsFIN_03830"/>
<dbReference type="InterPro" id="IPR000718">
    <property type="entry name" value="Peptidase_M13"/>
</dbReference>
<evidence type="ECO:0000313" key="3">
    <source>
        <dbReference type="Proteomes" id="UP000295134"/>
    </source>
</evidence>
<gene>
    <name evidence="2" type="ORF">ArsFIN_03830</name>
</gene>
<accession>A0A4P7KZJ3</accession>
<dbReference type="InterPro" id="IPR042089">
    <property type="entry name" value="Peptidase_M13_dom_2"/>
</dbReference>
<dbReference type="GO" id="GO:0004222">
    <property type="term" value="F:metalloendopeptidase activity"/>
    <property type="evidence" value="ECO:0007669"/>
    <property type="project" value="InterPro"/>
</dbReference>
<evidence type="ECO:0000259" key="1">
    <source>
        <dbReference type="Pfam" id="PF05649"/>
    </source>
</evidence>
<feature type="domain" description="Peptidase M13 N-terminal" evidence="1">
    <location>
        <begin position="2"/>
        <end position="141"/>
    </location>
</feature>
<organism evidence="2 3">
    <name type="scientific">Arsenophonus nasoniae</name>
    <name type="common">son-killer infecting Nasonia vitripennis</name>
    <dbReference type="NCBI Taxonomy" id="638"/>
    <lineage>
        <taxon>Bacteria</taxon>
        <taxon>Pseudomonadati</taxon>
        <taxon>Pseudomonadota</taxon>
        <taxon>Gammaproteobacteria</taxon>
        <taxon>Enterobacterales</taxon>
        <taxon>Morganellaceae</taxon>
        <taxon>Arsenophonus</taxon>
    </lineage>
</organism>
<dbReference type="Proteomes" id="UP000295134">
    <property type="component" value="Chromosome"/>
</dbReference>
<sequence>METIRQDYVAYIATILQLAGEKETQLKAKQIFALEKSLAKVHWTPESARDTLKNYHPMSLSQLNKFTPDYQWQGFIQQWKLSDEQLAKVIVENDSAVQQLAKILANTPVSTLQDYLLFHYLSSKANYLNEAFSDARFNFYSS</sequence>